<dbReference type="OrthoDB" id="10059102at2759"/>
<feature type="domain" description="Peptidase S1" evidence="6">
    <location>
        <begin position="24"/>
        <end position="258"/>
    </location>
</feature>
<organism evidence="7 8">
    <name type="scientific">Orchesella cincta</name>
    <name type="common">Springtail</name>
    <name type="synonym">Podura cincta</name>
    <dbReference type="NCBI Taxonomy" id="48709"/>
    <lineage>
        <taxon>Eukaryota</taxon>
        <taxon>Metazoa</taxon>
        <taxon>Ecdysozoa</taxon>
        <taxon>Arthropoda</taxon>
        <taxon>Hexapoda</taxon>
        <taxon>Collembola</taxon>
        <taxon>Entomobryomorpha</taxon>
        <taxon>Entomobryoidea</taxon>
        <taxon>Orchesellidae</taxon>
        <taxon>Orchesellinae</taxon>
        <taxon>Orchesella</taxon>
    </lineage>
</organism>
<dbReference type="InterPro" id="IPR043504">
    <property type="entry name" value="Peptidase_S1_PA_chymotrypsin"/>
</dbReference>
<keyword evidence="4" id="KW-1015">Disulfide bond</keyword>
<dbReference type="PROSITE" id="PS50240">
    <property type="entry name" value="TRYPSIN_DOM"/>
    <property type="match status" value="2"/>
</dbReference>
<dbReference type="FunFam" id="2.40.10.10:FF:000068">
    <property type="entry name" value="transmembrane protease serine 2"/>
    <property type="match status" value="2"/>
</dbReference>
<proteinExistence type="inferred from homology"/>
<feature type="domain" description="Peptidase S1" evidence="6">
    <location>
        <begin position="279"/>
        <end position="512"/>
    </location>
</feature>
<name>A0A1D2N305_ORCCI</name>
<sequence length="514" mass="56321">MKYGNSQEITQQPSFKENDDRLRIIGGTLISKEGEIPYQILLEYRGEFTCGGSFISVNGTHFVLTAAHCVKAYKFPSRFTVVAGENDLGTLSGNEQGRTVTKIFVHRRYNYRTFANDIALLAIDKPFEVNDYVSPIPLPKQGQTTTGEVIVSGWGDTTPIGFESRYLKKVTIAVINNLACKIFYASRLHFVTNSMLCAGRLIGFSDSCDGDSGGPLKAVNGGYLAGIVSWGIICAFPLQPGVNTEVSHYVHWIETQALNGQRVQNPSPIKGRDDERLRIIGGTQTTDGEIPYQILLQNRGRYSCGGSFIIVNGVHFVLTAAHCVRDARNPSRYTVVAGENDLATISGHEQRRTVTRVLVHPEYRHRTFENDIALLAIDKPFVINEFVSPIPLPTQGQKTRGEVVASGWGYTLPIGLGSRHLKKVTIAVIENLACKAFYAVQLIYVTDSMLCAGRLIGFSDTCDGDSGGPLKAVDGGYLAGIVSWGTICAFPLQPGVNTLVSDYVNWIEQQVRTI</sequence>
<dbReference type="GO" id="GO:0004252">
    <property type="term" value="F:serine-type endopeptidase activity"/>
    <property type="evidence" value="ECO:0007669"/>
    <property type="project" value="InterPro"/>
</dbReference>
<dbReference type="InterPro" id="IPR001254">
    <property type="entry name" value="Trypsin_dom"/>
</dbReference>
<dbReference type="PANTHER" id="PTHR24264:SF58">
    <property type="entry name" value="SI:DKEY-33M11.8-RELATED"/>
    <property type="match status" value="1"/>
</dbReference>
<dbReference type="SMART" id="SM00020">
    <property type="entry name" value="Tryp_SPc"/>
    <property type="match status" value="2"/>
</dbReference>
<dbReference type="PRINTS" id="PR00722">
    <property type="entry name" value="CHYMOTRYPSIN"/>
</dbReference>
<keyword evidence="7" id="KW-0812">Transmembrane</keyword>
<dbReference type="AlphaFoldDB" id="A0A1D2N305"/>
<protein>
    <submittedName>
        <fullName evidence="7">Transmembrane protease serine 9</fullName>
    </submittedName>
</protein>
<dbReference type="InterPro" id="IPR050127">
    <property type="entry name" value="Serine_Proteases_S1"/>
</dbReference>
<reference evidence="7 8" key="1">
    <citation type="journal article" date="2016" name="Genome Biol. Evol.">
        <title>Gene Family Evolution Reflects Adaptation to Soil Environmental Stressors in the Genome of the Collembolan Orchesella cincta.</title>
        <authorList>
            <person name="Faddeeva-Vakhrusheva A."/>
            <person name="Derks M.F."/>
            <person name="Anvar S.Y."/>
            <person name="Agamennone V."/>
            <person name="Suring W."/>
            <person name="Smit S."/>
            <person name="van Straalen N.M."/>
            <person name="Roelofs D."/>
        </authorList>
    </citation>
    <scope>NUCLEOTIDE SEQUENCE [LARGE SCALE GENOMIC DNA]</scope>
    <source>
        <tissue evidence="7">Mixed pool</tissue>
    </source>
</reference>
<dbReference type="SUPFAM" id="SSF50494">
    <property type="entry name" value="Trypsin-like serine proteases"/>
    <property type="match status" value="2"/>
</dbReference>
<dbReference type="InterPro" id="IPR001314">
    <property type="entry name" value="Peptidase_S1A"/>
</dbReference>
<keyword evidence="3" id="KW-0720">Serine protease</keyword>
<dbReference type="STRING" id="48709.A0A1D2N305"/>
<dbReference type="Pfam" id="PF00089">
    <property type="entry name" value="Trypsin"/>
    <property type="match status" value="2"/>
</dbReference>
<evidence type="ECO:0000313" key="7">
    <source>
        <dbReference type="EMBL" id="ODM99663.1"/>
    </source>
</evidence>
<keyword evidence="2" id="KW-0378">Hydrolase</keyword>
<dbReference type="GO" id="GO:0006508">
    <property type="term" value="P:proteolysis"/>
    <property type="evidence" value="ECO:0007669"/>
    <property type="project" value="UniProtKB-KW"/>
</dbReference>
<comment type="similarity">
    <text evidence="5">Belongs to the peptidase S1 family. CLIP subfamily.</text>
</comment>
<dbReference type="PANTHER" id="PTHR24264">
    <property type="entry name" value="TRYPSIN-RELATED"/>
    <property type="match status" value="1"/>
</dbReference>
<dbReference type="Proteomes" id="UP000094527">
    <property type="component" value="Unassembled WGS sequence"/>
</dbReference>
<evidence type="ECO:0000256" key="2">
    <source>
        <dbReference type="ARBA" id="ARBA00022801"/>
    </source>
</evidence>
<evidence type="ECO:0000256" key="4">
    <source>
        <dbReference type="ARBA" id="ARBA00023157"/>
    </source>
</evidence>
<dbReference type="PROSITE" id="PS00134">
    <property type="entry name" value="TRYPSIN_HIS"/>
    <property type="match status" value="2"/>
</dbReference>
<keyword evidence="8" id="KW-1185">Reference proteome</keyword>
<dbReference type="InterPro" id="IPR018114">
    <property type="entry name" value="TRYPSIN_HIS"/>
</dbReference>
<keyword evidence="7" id="KW-0472">Membrane</keyword>
<accession>A0A1D2N305</accession>
<keyword evidence="1 7" id="KW-0645">Protease</keyword>
<comment type="caution">
    <text evidence="7">The sequence shown here is derived from an EMBL/GenBank/DDBJ whole genome shotgun (WGS) entry which is preliminary data.</text>
</comment>
<evidence type="ECO:0000313" key="8">
    <source>
        <dbReference type="Proteomes" id="UP000094527"/>
    </source>
</evidence>
<evidence type="ECO:0000256" key="5">
    <source>
        <dbReference type="ARBA" id="ARBA00024195"/>
    </source>
</evidence>
<dbReference type="InterPro" id="IPR009003">
    <property type="entry name" value="Peptidase_S1_PA"/>
</dbReference>
<evidence type="ECO:0000256" key="1">
    <source>
        <dbReference type="ARBA" id="ARBA00022670"/>
    </source>
</evidence>
<dbReference type="FunFam" id="2.40.10.10:FF:000002">
    <property type="entry name" value="Transmembrane protease serine"/>
    <property type="match status" value="1"/>
</dbReference>
<dbReference type="Gene3D" id="2.40.10.10">
    <property type="entry name" value="Trypsin-like serine proteases"/>
    <property type="match status" value="2"/>
</dbReference>
<dbReference type="EMBL" id="LJIJ01000264">
    <property type="protein sequence ID" value="ODM99663.1"/>
    <property type="molecule type" value="Genomic_DNA"/>
</dbReference>
<gene>
    <name evidence="7" type="ORF">Ocin01_07013</name>
</gene>
<dbReference type="CDD" id="cd00190">
    <property type="entry name" value="Tryp_SPc"/>
    <property type="match status" value="2"/>
</dbReference>
<dbReference type="GO" id="GO:0005615">
    <property type="term" value="C:extracellular space"/>
    <property type="evidence" value="ECO:0007669"/>
    <property type="project" value="TreeGrafter"/>
</dbReference>
<evidence type="ECO:0000259" key="6">
    <source>
        <dbReference type="PROSITE" id="PS50240"/>
    </source>
</evidence>
<evidence type="ECO:0000256" key="3">
    <source>
        <dbReference type="ARBA" id="ARBA00022825"/>
    </source>
</evidence>